<keyword evidence="8" id="KW-1185">Reference proteome</keyword>
<dbReference type="PANTHER" id="PTHR39757:SF5">
    <property type="entry name" value="OS02G0190600 PROTEIN"/>
    <property type="match status" value="1"/>
</dbReference>
<evidence type="ECO:0000313" key="7">
    <source>
        <dbReference type="EMBL" id="KAK4524549.1"/>
    </source>
</evidence>
<evidence type="ECO:0000256" key="5">
    <source>
        <dbReference type="ARBA" id="ARBA00023027"/>
    </source>
</evidence>
<evidence type="ECO:0000256" key="4">
    <source>
        <dbReference type="ARBA" id="ARBA00022746"/>
    </source>
</evidence>
<comment type="similarity">
    <text evidence="2">Belongs to the lycopene cyclase family.</text>
</comment>
<dbReference type="SUPFAM" id="SSF51905">
    <property type="entry name" value="FAD/NAD(P)-binding domain"/>
    <property type="match status" value="1"/>
</dbReference>
<dbReference type="GO" id="GO:0016860">
    <property type="term" value="F:intramolecular oxidoreductase activity"/>
    <property type="evidence" value="ECO:0007669"/>
    <property type="project" value="UniProtKB-ARBA"/>
</dbReference>
<evidence type="ECO:0000256" key="1">
    <source>
        <dbReference type="ARBA" id="ARBA00005089"/>
    </source>
</evidence>
<dbReference type="EMBL" id="JANCYU010000024">
    <property type="protein sequence ID" value="KAK4524549.1"/>
    <property type="molecule type" value="Genomic_DNA"/>
</dbReference>
<dbReference type="GO" id="GO:0016705">
    <property type="term" value="F:oxidoreductase activity, acting on paired donors, with incorporation or reduction of molecular oxygen"/>
    <property type="evidence" value="ECO:0007669"/>
    <property type="project" value="InterPro"/>
</dbReference>
<dbReference type="Pfam" id="PF05834">
    <property type="entry name" value="Lycopene_cycl"/>
    <property type="match status" value="1"/>
</dbReference>
<name>A0AAV9IB39_9RHOD</name>
<dbReference type="AlphaFoldDB" id="A0AAV9IB39"/>
<reference evidence="7 8" key="1">
    <citation type="submission" date="2022-07" db="EMBL/GenBank/DDBJ databases">
        <title>Genome-wide signatures of adaptation to extreme environments.</title>
        <authorList>
            <person name="Cho C.H."/>
            <person name="Yoon H.S."/>
        </authorList>
    </citation>
    <scope>NUCLEOTIDE SEQUENCE [LARGE SCALE GENOMIC DNA]</scope>
    <source>
        <strain evidence="7 8">108.79 E11</strain>
    </source>
</reference>
<comment type="pathway">
    <text evidence="6">Carotenoid biosynthesis; beta-zeacarotene biosynthesis.</text>
</comment>
<gene>
    <name evidence="7" type="ORF">GAYE_SCF04G2450</name>
</gene>
<dbReference type="Gene3D" id="3.50.50.60">
    <property type="entry name" value="FAD/NAD(P)-binding domain"/>
    <property type="match status" value="1"/>
</dbReference>
<dbReference type="InterPro" id="IPR036188">
    <property type="entry name" value="FAD/NAD-bd_sf"/>
</dbReference>
<accession>A0AAV9IB39</accession>
<dbReference type="GO" id="GO:0016117">
    <property type="term" value="P:carotenoid biosynthetic process"/>
    <property type="evidence" value="ECO:0007669"/>
    <property type="project" value="UniProtKB-KW"/>
</dbReference>
<dbReference type="InterPro" id="IPR010108">
    <property type="entry name" value="Lycopene_cyclase_b/e"/>
</dbReference>
<evidence type="ECO:0000256" key="2">
    <source>
        <dbReference type="ARBA" id="ARBA00006599"/>
    </source>
</evidence>
<comment type="pathway">
    <text evidence="1">Carotenoid biosynthesis; beta-carotene biosynthesis.</text>
</comment>
<organism evidence="7 8">
    <name type="scientific">Galdieria yellowstonensis</name>
    <dbReference type="NCBI Taxonomy" id="3028027"/>
    <lineage>
        <taxon>Eukaryota</taxon>
        <taxon>Rhodophyta</taxon>
        <taxon>Bangiophyceae</taxon>
        <taxon>Galdieriales</taxon>
        <taxon>Galdieriaceae</taxon>
        <taxon>Galdieria</taxon>
    </lineage>
</organism>
<evidence type="ECO:0000313" key="8">
    <source>
        <dbReference type="Proteomes" id="UP001300502"/>
    </source>
</evidence>
<evidence type="ECO:0000256" key="6">
    <source>
        <dbReference type="ARBA" id="ARBA00037906"/>
    </source>
</evidence>
<proteinExistence type="inferred from homology"/>
<dbReference type="EC" id="5.5.1.19" evidence="3"/>
<dbReference type="PANTHER" id="PTHR39757">
    <property type="match status" value="1"/>
</dbReference>
<sequence>MAFLQASYSLSAELYINAKKERMKTQAIAFLAYHKGINCRRCSFRSKRISMRHNFLWKMCMKSSVSTEECRETIESTSHFSARNSPETVFDVGVIGCGPAGLALATALSERKLRVVCVDPQICKPWKNNYGVWLDQMESLNLSDCLYPVWSKTRVHIDNSRSRLLPFAYGRVDRVKMKQKLLNICKNSGVVFYEDSVENITQEQSQYSCITTSQKEKLFCRLVVDATGHSKGFVEFHTPHEPGFQVAYGIEAEVAQHPFPIDEMLLMDFRDCHMTGNMEDKSQSSMFPTFLYAMPMNSTKIFLEETSLISKPPVSFEHLKQRLLKRLDFLQIEVKSVMEEEFCLIPMGGSLPVLGQNVLGFGGSAGMVHPATGYMFSRVMEMAPFLAKKIENSIFHGENFSLTVSLWNELWSCERILQRHFFQFGGEYLSKISLNEMRDFFWAFFMLPDKEWKDFLDFRLTSSRERLLFGLHLFWRTNAALKFSLVKEAMLSGRLKLLKSVIL</sequence>
<keyword evidence="5" id="KW-0520">NAD</keyword>
<keyword evidence="4" id="KW-0125">Carotenoid biosynthesis</keyword>
<dbReference type="NCBIfam" id="TIGR01790">
    <property type="entry name" value="carotene-cycl"/>
    <property type="match status" value="1"/>
</dbReference>
<protein>
    <recommendedName>
        <fullName evidence="3">lycopene beta-cyclase</fullName>
        <ecNumber evidence="3">5.5.1.19</ecNumber>
    </recommendedName>
</protein>
<comment type="caution">
    <text evidence="7">The sequence shown here is derived from an EMBL/GenBank/DDBJ whole genome shotgun (WGS) entry which is preliminary data.</text>
</comment>
<evidence type="ECO:0000256" key="3">
    <source>
        <dbReference type="ARBA" id="ARBA00012242"/>
    </source>
</evidence>
<dbReference type="Proteomes" id="UP001300502">
    <property type="component" value="Unassembled WGS sequence"/>
</dbReference>